<dbReference type="Proteomes" id="UP000321750">
    <property type="component" value="Unassembled WGS sequence"/>
</dbReference>
<name>A0A512JL58_9HYPH</name>
<keyword evidence="2" id="KW-1185">Reference proteome</keyword>
<reference evidence="1 2" key="1">
    <citation type="submission" date="2019-07" db="EMBL/GenBank/DDBJ databases">
        <title>Whole genome shotgun sequence of Methylobacterium gnaphalii NBRC 107716.</title>
        <authorList>
            <person name="Hosoyama A."/>
            <person name="Uohara A."/>
            <person name="Ohji S."/>
            <person name="Ichikawa N."/>
        </authorList>
    </citation>
    <scope>NUCLEOTIDE SEQUENCE [LARGE SCALE GENOMIC DNA]</scope>
    <source>
        <strain evidence="1 2">NBRC 107716</strain>
    </source>
</reference>
<dbReference type="EMBL" id="BJZV01000013">
    <property type="protein sequence ID" value="GEP10687.1"/>
    <property type="molecule type" value="Genomic_DNA"/>
</dbReference>
<dbReference type="AlphaFoldDB" id="A0A512JL58"/>
<evidence type="ECO:0000313" key="1">
    <source>
        <dbReference type="EMBL" id="GEP10687.1"/>
    </source>
</evidence>
<proteinExistence type="predicted"/>
<gene>
    <name evidence="1" type="ORF">MGN01_25320</name>
</gene>
<sequence>MFIAWAIGEGGLGWHPCLPTPDPAGAEHTVCVMKARKALRRSPVVMRGVLGRRRRAASSQEEMLGVEALEAPMPGSLLVLLSRLARSDRTKRPDDETAG</sequence>
<organism evidence="1 2">
    <name type="scientific">Methylobacterium gnaphalii</name>
    <dbReference type="NCBI Taxonomy" id="1010610"/>
    <lineage>
        <taxon>Bacteria</taxon>
        <taxon>Pseudomonadati</taxon>
        <taxon>Pseudomonadota</taxon>
        <taxon>Alphaproteobacteria</taxon>
        <taxon>Hyphomicrobiales</taxon>
        <taxon>Methylobacteriaceae</taxon>
        <taxon>Methylobacterium</taxon>
    </lineage>
</organism>
<accession>A0A512JL58</accession>
<evidence type="ECO:0000313" key="2">
    <source>
        <dbReference type="Proteomes" id="UP000321750"/>
    </source>
</evidence>
<comment type="caution">
    <text evidence="1">The sequence shown here is derived from an EMBL/GenBank/DDBJ whole genome shotgun (WGS) entry which is preliminary data.</text>
</comment>
<protein>
    <submittedName>
        <fullName evidence="1">Uncharacterized protein</fullName>
    </submittedName>
</protein>